<reference evidence="1" key="2">
    <citation type="submission" date="2020-09" db="EMBL/GenBank/DDBJ databases">
        <authorList>
            <person name="Sun Q."/>
            <person name="Ohkuma M."/>
        </authorList>
    </citation>
    <scope>NUCLEOTIDE SEQUENCE</scope>
    <source>
        <strain evidence="1">JCM 4346</strain>
    </source>
</reference>
<dbReference type="AlphaFoldDB" id="A0A918BXL2"/>
<evidence type="ECO:0000313" key="2">
    <source>
        <dbReference type="Proteomes" id="UP000658320"/>
    </source>
</evidence>
<dbReference type="EMBL" id="BMSX01000002">
    <property type="protein sequence ID" value="GGQ97783.1"/>
    <property type="molecule type" value="Genomic_DNA"/>
</dbReference>
<name>A0A918BXL2_9ACTN</name>
<organism evidence="1 2">
    <name type="scientific">Streptomyces aurantiogriseus</name>
    <dbReference type="NCBI Taxonomy" id="66870"/>
    <lineage>
        <taxon>Bacteria</taxon>
        <taxon>Bacillati</taxon>
        <taxon>Actinomycetota</taxon>
        <taxon>Actinomycetes</taxon>
        <taxon>Kitasatosporales</taxon>
        <taxon>Streptomycetaceae</taxon>
        <taxon>Streptomyces</taxon>
    </lineage>
</organism>
<sequence length="109" mass="11915">MGGGLFLACATGRGRTLFDRRLNLQISCTDDRERCRRADIDDTVGFEAKAAVDRRGRAVPALTTPWPHPERDRRHLLAIDHLVHELFPACATGVEAAIPAGRGSRPSAL</sequence>
<proteinExistence type="predicted"/>
<evidence type="ECO:0000313" key="1">
    <source>
        <dbReference type="EMBL" id="GGQ97783.1"/>
    </source>
</evidence>
<keyword evidence="2" id="KW-1185">Reference proteome</keyword>
<accession>A0A918BXL2</accession>
<protein>
    <submittedName>
        <fullName evidence="1">Uncharacterized protein</fullName>
    </submittedName>
</protein>
<comment type="caution">
    <text evidence="1">The sequence shown here is derived from an EMBL/GenBank/DDBJ whole genome shotgun (WGS) entry which is preliminary data.</text>
</comment>
<reference evidence="1" key="1">
    <citation type="journal article" date="2014" name="Int. J. Syst. Evol. Microbiol.">
        <title>Complete genome sequence of Corynebacterium casei LMG S-19264T (=DSM 44701T), isolated from a smear-ripened cheese.</title>
        <authorList>
            <consortium name="US DOE Joint Genome Institute (JGI-PGF)"/>
            <person name="Walter F."/>
            <person name="Albersmeier A."/>
            <person name="Kalinowski J."/>
            <person name="Ruckert C."/>
        </authorList>
    </citation>
    <scope>NUCLEOTIDE SEQUENCE</scope>
    <source>
        <strain evidence="1">JCM 4346</strain>
    </source>
</reference>
<gene>
    <name evidence="1" type="ORF">GCM10010251_11010</name>
</gene>
<dbReference type="Proteomes" id="UP000658320">
    <property type="component" value="Unassembled WGS sequence"/>
</dbReference>